<reference evidence="1 2" key="1">
    <citation type="submission" date="2015-09" db="EMBL/GenBank/DDBJ databases">
        <authorList>
            <consortium name="Swine Surveillance"/>
        </authorList>
    </citation>
    <scope>NUCLEOTIDE SEQUENCE [LARGE SCALE GENOMIC DNA]</scope>
    <source>
        <strain evidence="1 2">CECT 7688</strain>
    </source>
</reference>
<sequence length="124" mass="14001">MKQTLSEAQKEDVLEHLAALQNANRFEENSRKYKILEYLVKAELEGNGDRLKAYAIGVDVLNRGSSFDPSTDSIVRVEIARLRTALELHYLSNPSKIRFEIPKGMTQPLDPGRLDVESVPVSFL</sequence>
<keyword evidence="2" id="KW-1185">Reference proteome</keyword>
<evidence type="ECO:0000313" key="1">
    <source>
        <dbReference type="EMBL" id="CUH54443.1"/>
    </source>
</evidence>
<gene>
    <name evidence="1" type="ORF">SHM7688_03914</name>
</gene>
<evidence type="ECO:0000313" key="2">
    <source>
        <dbReference type="Proteomes" id="UP000054823"/>
    </source>
</evidence>
<dbReference type="STRING" id="321267.SHM7688_03914"/>
<protein>
    <submittedName>
        <fullName evidence="1">Uncharacterized protein</fullName>
    </submittedName>
</protein>
<dbReference type="EMBL" id="CYPW01000041">
    <property type="protein sequence ID" value="CUH54443.1"/>
    <property type="molecule type" value="Genomic_DNA"/>
</dbReference>
<dbReference type="OrthoDB" id="54411at2"/>
<dbReference type="AlphaFoldDB" id="A0A0P1FE22"/>
<dbReference type="Proteomes" id="UP000054823">
    <property type="component" value="Unassembled WGS sequence"/>
</dbReference>
<proteinExistence type="predicted"/>
<dbReference type="RefSeq" id="WP_058241591.1">
    <property type="nucleotide sequence ID" value="NZ_CYPW01000041.1"/>
</dbReference>
<name>A0A0P1FE22_9RHOB</name>
<accession>A0A0P1FE22</accession>
<organism evidence="1 2">
    <name type="scientific">Shimia marina</name>
    <dbReference type="NCBI Taxonomy" id="321267"/>
    <lineage>
        <taxon>Bacteria</taxon>
        <taxon>Pseudomonadati</taxon>
        <taxon>Pseudomonadota</taxon>
        <taxon>Alphaproteobacteria</taxon>
        <taxon>Rhodobacterales</taxon>
        <taxon>Roseobacteraceae</taxon>
    </lineage>
</organism>